<reference evidence="1" key="1">
    <citation type="submission" date="2020-02" db="EMBL/GenBank/DDBJ databases">
        <authorList>
            <person name="Meier V. D."/>
        </authorList>
    </citation>
    <scope>NUCLEOTIDE SEQUENCE</scope>
    <source>
        <strain evidence="1">AVDCRST_MAG17</strain>
    </source>
</reference>
<gene>
    <name evidence="1" type="ORF">AVDCRST_MAG17-2147</name>
</gene>
<organism evidence="1">
    <name type="scientific">uncultured Solirubrobacterales bacterium</name>
    <dbReference type="NCBI Taxonomy" id="768556"/>
    <lineage>
        <taxon>Bacteria</taxon>
        <taxon>Bacillati</taxon>
        <taxon>Actinomycetota</taxon>
        <taxon>Thermoleophilia</taxon>
        <taxon>Solirubrobacterales</taxon>
        <taxon>environmental samples</taxon>
    </lineage>
</organism>
<evidence type="ECO:0000313" key="1">
    <source>
        <dbReference type="EMBL" id="CAA9513586.1"/>
    </source>
</evidence>
<proteinExistence type="predicted"/>
<dbReference type="EMBL" id="CADCVV010000171">
    <property type="protein sequence ID" value="CAA9513586.1"/>
    <property type="molecule type" value="Genomic_DNA"/>
</dbReference>
<sequence length="39" mass="4467">MCALARTLDVAGDRWPRLVVRELAPSPRRSPTWSMVSRE</sequence>
<dbReference type="AlphaFoldDB" id="A0A6J4T5C3"/>
<accession>A0A6J4T5C3</accession>
<protein>
    <submittedName>
        <fullName evidence="1">Uncharacterized protein</fullName>
    </submittedName>
</protein>
<name>A0A6J4T5C3_9ACTN</name>